<comment type="caution">
    <text evidence="2">The sequence shown here is derived from an EMBL/GenBank/DDBJ whole genome shotgun (WGS) entry which is preliminary data.</text>
</comment>
<feature type="domain" description="NACHT" evidence="1">
    <location>
        <begin position="20"/>
        <end position="126"/>
    </location>
</feature>
<dbReference type="Proteomes" id="UP001497623">
    <property type="component" value="Unassembled WGS sequence"/>
</dbReference>
<feature type="non-terminal residue" evidence="2">
    <location>
        <position position="126"/>
    </location>
</feature>
<dbReference type="Pfam" id="PF05729">
    <property type="entry name" value="NACHT"/>
    <property type="match status" value="1"/>
</dbReference>
<dbReference type="EMBL" id="CAXKWB010017595">
    <property type="protein sequence ID" value="CAL4119355.1"/>
    <property type="molecule type" value="Genomic_DNA"/>
</dbReference>
<keyword evidence="3" id="KW-1185">Reference proteome</keyword>
<dbReference type="Gene3D" id="3.40.50.300">
    <property type="entry name" value="P-loop containing nucleotide triphosphate hydrolases"/>
    <property type="match status" value="1"/>
</dbReference>
<sequence>KNVDYREILKQQTKSNKTPKVLTLTATGGNGKTTYTRLIVCKWAKKEGDIPHLLDFSILFFIELRNLSEASFSELVENRLGDVLNDTGLSLQKLTHVILRQKILFILDGQDEAPQNDFLKDILGLT</sequence>
<evidence type="ECO:0000313" key="3">
    <source>
        <dbReference type="Proteomes" id="UP001497623"/>
    </source>
</evidence>
<proteinExistence type="predicted"/>
<dbReference type="InterPro" id="IPR007111">
    <property type="entry name" value="NACHT_NTPase"/>
</dbReference>
<name>A0AAV2RAI1_MEGNR</name>
<organism evidence="2 3">
    <name type="scientific">Meganyctiphanes norvegica</name>
    <name type="common">Northern krill</name>
    <name type="synonym">Thysanopoda norvegica</name>
    <dbReference type="NCBI Taxonomy" id="48144"/>
    <lineage>
        <taxon>Eukaryota</taxon>
        <taxon>Metazoa</taxon>
        <taxon>Ecdysozoa</taxon>
        <taxon>Arthropoda</taxon>
        <taxon>Crustacea</taxon>
        <taxon>Multicrustacea</taxon>
        <taxon>Malacostraca</taxon>
        <taxon>Eumalacostraca</taxon>
        <taxon>Eucarida</taxon>
        <taxon>Euphausiacea</taxon>
        <taxon>Euphausiidae</taxon>
        <taxon>Meganyctiphanes</taxon>
    </lineage>
</organism>
<gene>
    <name evidence="2" type="ORF">MNOR_LOCUS21656</name>
</gene>
<protein>
    <recommendedName>
        <fullName evidence="1">NACHT domain-containing protein</fullName>
    </recommendedName>
</protein>
<feature type="non-terminal residue" evidence="2">
    <location>
        <position position="1"/>
    </location>
</feature>
<evidence type="ECO:0000259" key="1">
    <source>
        <dbReference type="PROSITE" id="PS50837"/>
    </source>
</evidence>
<dbReference type="InterPro" id="IPR027417">
    <property type="entry name" value="P-loop_NTPase"/>
</dbReference>
<dbReference type="SUPFAM" id="SSF52540">
    <property type="entry name" value="P-loop containing nucleoside triphosphate hydrolases"/>
    <property type="match status" value="1"/>
</dbReference>
<accession>A0AAV2RAI1</accession>
<evidence type="ECO:0000313" key="2">
    <source>
        <dbReference type="EMBL" id="CAL4119355.1"/>
    </source>
</evidence>
<dbReference type="PROSITE" id="PS50837">
    <property type="entry name" value="NACHT"/>
    <property type="match status" value="1"/>
</dbReference>
<reference evidence="2 3" key="1">
    <citation type="submission" date="2024-05" db="EMBL/GenBank/DDBJ databases">
        <authorList>
            <person name="Wallberg A."/>
        </authorList>
    </citation>
    <scope>NUCLEOTIDE SEQUENCE [LARGE SCALE GENOMIC DNA]</scope>
</reference>
<dbReference type="AlphaFoldDB" id="A0AAV2RAI1"/>